<feature type="transmembrane region" description="Helical" evidence="7">
    <location>
        <begin position="136"/>
        <end position="157"/>
    </location>
</feature>
<feature type="transmembrane region" description="Helical" evidence="7">
    <location>
        <begin position="61"/>
        <end position="84"/>
    </location>
</feature>
<name>A0A1U7M3U8_TISCR</name>
<feature type="transmembrane region" description="Helical" evidence="7">
    <location>
        <begin position="164"/>
        <end position="182"/>
    </location>
</feature>
<dbReference type="GO" id="GO:0015209">
    <property type="term" value="F:cytosine transmembrane transporter activity"/>
    <property type="evidence" value="ECO:0007669"/>
    <property type="project" value="InterPro"/>
</dbReference>
<dbReference type="OrthoDB" id="9787279at2"/>
<dbReference type="InterPro" id="IPR001248">
    <property type="entry name" value="Pur-cyt_permease"/>
</dbReference>
<proteinExistence type="inferred from homology"/>
<evidence type="ECO:0000256" key="2">
    <source>
        <dbReference type="ARBA" id="ARBA00008974"/>
    </source>
</evidence>
<dbReference type="InterPro" id="IPR030191">
    <property type="entry name" value="CodB"/>
</dbReference>
<evidence type="ECO:0000256" key="6">
    <source>
        <dbReference type="SAM" id="MobiDB-lite"/>
    </source>
</evidence>
<dbReference type="GO" id="GO:0005886">
    <property type="term" value="C:plasma membrane"/>
    <property type="evidence" value="ECO:0007669"/>
    <property type="project" value="TreeGrafter"/>
</dbReference>
<evidence type="ECO:0000256" key="3">
    <source>
        <dbReference type="ARBA" id="ARBA00022692"/>
    </source>
</evidence>
<keyword evidence="4 7" id="KW-1133">Transmembrane helix</keyword>
<feature type="transmembrane region" description="Helical" evidence="7">
    <location>
        <begin position="269"/>
        <end position="288"/>
    </location>
</feature>
<evidence type="ECO:0000313" key="9">
    <source>
        <dbReference type="Proteomes" id="UP000186112"/>
    </source>
</evidence>
<evidence type="ECO:0000256" key="4">
    <source>
        <dbReference type="ARBA" id="ARBA00022989"/>
    </source>
</evidence>
<comment type="caution">
    <text evidence="8">The sequence shown here is derived from an EMBL/GenBank/DDBJ whole genome shotgun (WGS) entry which is preliminary data.</text>
</comment>
<keyword evidence="3 7" id="KW-0812">Transmembrane</keyword>
<evidence type="ECO:0000256" key="5">
    <source>
        <dbReference type="ARBA" id="ARBA00023136"/>
    </source>
</evidence>
<feature type="transmembrane region" description="Helical" evidence="7">
    <location>
        <begin position="202"/>
        <end position="222"/>
    </location>
</feature>
<feature type="transmembrane region" description="Helical" evidence="7">
    <location>
        <begin position="105"/>
        <end position="130"/>
    </location>
</feature>
<dbReference type="AlphaFoldDB" id="A0A1U7M3U8"/>
<dbReference type="EMBL" id="LTDM01000053">
    <property type="protein sequence ID" value="OLS01889.1"/>
    <property type="molecule type" value="Genomic_DNA"/>
</dbReference>
<evidence type="ECO:0000256" key="1">
    <source>
        <dbReference type="ARBA" id="ARBA00004141"/>
    </source>
</evidence>
<feature type="transmembrane region" description="Helical" evidence="7">
    <location>
        <begin position="313"/>
        <end position="331"/>
    </location>
</feature>
<dbReference type="NCBIfam" id="NF008241">
    <property type="entry name" value="PRK11017.1"/>
    <property type="match status" value="1"/>
</dbReference>
<organism evidence="8 9">
    <name type="scientific">Tissierella creatinophila DSM 6911</name>
    <dbReference type="NCBI Taxonomy" id="1123403"/>
    <lineage>
        <taxon>Bacteria</taxon>
        <taxon>Bacillati</taxon>
        <taxon>Bacillota</taxon>
        <taxon>Tissierellia</taxon>
        <taxon>Tissierellales</taxon>
        <taxon>Tissierellaceae</taxon>
        <taxon>Tissierella</taxon>
    </lineage>
</organism>
<comment type="similarity">
    <text evidence="2">Belongs to the purine-cytosine permease (2.A.39) family.</text>
</comment>
<dbReference type="Pfam" id="PF02133">
    <property type="entry name" value="Transp_cyt_pur"/>
    <property type="match status" value="1"/>
</dbReference>
<evidence type="ECO:0000256" key="7">
    <source>
        <dbReference type="SAM" id="Phobius"/>
    </source>
</evidence>
<reference evidence="8 9" key="1">
    <citation type="submission" date="2016-02" db="EMBL/GenBank/DDBJ databases">
        <title>Genome sequence of Tissierella creatinophila DSM 6911.</title>
        <authorList>
            <person name="Poehlein A."/>
            <person name="Daniel R."/>
        </authorList>
    </citation>
    <scope>NUCLEOTIDE SEQUENCE [LARGE SCALE GENOMIC DNA]</scope>
    <source>
        <strain evidence="8 9">DSM 6911</strain>
    </source>
</reference>
<evidence type="ECO:0000313" key="8">
    <source>
        <dbReference type="EMBL" id="OLS01889.1"/>
    </source>
</evidence>
<dbReference type="CDD" id="cd11484">
    <property type="entry name" value="SLC-NCS1sbd_CobB-like"/>
    <property type="match status" value="1"/>
</dbReference>
<feature type="transmembrane region" description="Helical" evidence="7">
    <location>
        <begin position="33"/>
        <end position="55"/>
    </location>
</feature>
<gene>
    <name evidence="8" type="primary">codB_2</name>
    <name evidence="8" type="ORF">TICRE_20310</name>
</gene>
<feature type="transmembrane region" description="Helical" evidence="7">
    <location>
        <begin position="374"/>
        <end position="392"/>
    </location>
</feature>
<dbReference type="Gene3D" id="1.10.4160.10">
    <property type="entry name" value="Hydantoin permease"/>
    <property type="match status" value="1"/>
</dbReference>
<keyword evidence="9" id="KW-1185">Reference proteome</keyword>
<dbReference type="PANTHER" id="PTHR30569">
    <property type="entry name" value="CYTOSINE TRANSPORTER CODB"/>
    <property type="match status" value="1"/>
</dbReference>
<feature type="transmembrane region" description="Helical" evidence="7">
    <location>
        <begin position="337"/>
        <end position="358"/>
    </location>
</feature>
<feature type="transmembrane region" description="Helical" evidence="7">
    <location>
        <begin position="234"/>
        <end position="257"/>
    </location>
</feature>
<dbReference type="RefSeq" id="WP_075727689.1">
    <property type="nucleotide sequence ID" value="NZ_LTDM01000053.1"/>
</dbReference>
<accession>A0A1U7M3U8</accession>
<dbReference type="Proteomes" id="UP000186112">
    <property type="component" value="Unassembled WGS sequence"/>
</dbReference>
<protein>
    <submittedName>
        <fullName evidence="8">Cytosine permease</fullName>
    </submittedName>
</protein>
<sequence length="442" mass="48031">MSEDKTKKTIASDDNPLGELPEGDKQGMFSMMVVLLGFTFFTSTMFAGGQIGAHYKFFPDLMYVIVIGNLLLGLYVAALGYIAQRTGYNSVVLSRYSFGDKGSKLVDLLFAFTQIGWYAWGTATIAMVFVKMMNLNPAWTIPLMIIFGYGFSLTSYIGYKGIAMLSNIAVPAMALLIFWSFGIGFKDIGGFAGFAKTPEVPMTFTAALTLVFGTFVSGGTQSTNWTRFAKTPKVAIVASIVAFFLGNGLMVLTGAFGGYVYNQPDVVEVLLLQGLQIPAIIMLFLNIWTTQDNTIYSVSVAGCNFFRTEKRRLMNFLGCTVATLLAIAGMYNWLIPFVVLMSTIIPPIGGVIMADYYIKQKRKLPKLAEVEMKSFNYTGLIAYAIGALLAYASPGVAPINGIVASFIAFPIIDKIFSSIGKPQENLVLSEATLSDAALSSEK</sequence>
<feature type="compositionally biased region" description="Basic and acidic residues" evidence="6">
    <location>
        <begin position="1"/>
        <end position="11"/>
    </location>
</feature>
<feature type="region of interest" description="Disordered" evidence="6">
    <location>
        <begin position="1"/>
        <end position="20"/>
    </location>
</feature>
<keyword evidence="5 7" id="KW-0472">Membrane</keyword>
<dbReference type="PANTHER" id="PTHR30569:SF0">
    <property type="entry name" value="CYTOSINE PERMEASE"/>
    <property type="match status" value="1"/>
</dbReference>
<comment type="subcellular location">
    <subcellularLocation>
        <location evidence="1">Membrane</location>
        <topology evidence="1">Multi-pass membrane protein</topology>
    </subcellularLocation>
</comment>